<dbReference type="OrthoDB" id="327872at2759"/>
<keyword evidence="4" id="KW-1185">Reference proteome</keyword>
<reference evidence="3 4" key="1">
    <citation type="submission" date="2016-11" db="EMBL/GenBank/DDBJ databases">
        <title>The macronuclear genome of Stentor coeruleus: a giant cell with tiny introns.</title>
        <authorList>
            <person name="Slabodnick M."/>
            <person name="Ruby J.G."/>
            <person name="Reiff S.B."/>
            <person name="Swart E.C."/>
            <person name="Gosai S."/>
            <person name="Prabakaran S."/>
            <person name="Witkowska E."/>
            <person name="Larue G.E."/>
            <person name="Fisher S."/>
            <person name="Freeman R.M."/>
            <person name="Gunawardena J."/>
            <person name="Chu W."/>
            <person name="Stover N.A."/>
            <person name="Gregory B.D."/>
            <person name="Nowacki M."/>
            <person name="Derisi J."/>
            <person name="Roy S.W."/>
            <person name="Marshall W.F."/>
            <person name="Sood P."/>
        </authorList>
    </citation>
    <scope>NUCLEOTIDE SEQUENCE [LARGE SCALE GENOMIC DNA]</scope>
    <source>
        <strain evidence="3">WM001</strain>
    </source>
</reference>
<organism evidence="3 4">
    <name type="scientific">Stentor coeruleus</name>
    <dbReference type="NCBI Taxonomy" id="5963"/>
    <lineage>
        <taxon>Eukaryota</taxon>
        <taxon>Sar</taxon>
        <taxon>Alveolata</taxon>
        <taxon>Ciliophora</taxon>
        <taxon>Postciliodesmatophora</taxon>
        <taxon>Heterotrichea</taxon>
        <taxon>Heterotrichida</taxon>
        <taxon>Stentoridae</taxon>
        <taxon>Stentor</taxon>
    </lineage>
</organism>
<dbReference type="Proteomes" id="UP000187209">
    <property type="component" value="Unassembled WGS sequence"/>
</dbReference>
<keyword evidence="2" id="KW-1133">Transmembrane helix</keyword>
<evidence type="ECO:0000256" key="1">
    <source>
        <dbReference type="SAM" id="MobiDB-lite"/>
    </source>
</evidence>
<feature type="compositionally biased region" description="Basic residues" evidence="1">
    <location>
        <begin position="157"/>
        <end position="167"/>
    </location>
</feature>
<name>A0A1R2CTM2_9CILI</name>
<proteinExistence type="predicted"/>
<dbReference type="AlphaFoldDB" id="A0A1R2CTM2"/>
<protein>
    <submittedName>
        <fullName evidence="3">Uncharacterized protein</fullName>
    </submittedName>
</protein>
<keyword evidence="2" id="KW-0812">Transmembrane</keyword>
<evidence type="ECO:0000313" key="4">
    <source>
        <dbReference type="Proteomes" id="UP000187209"/>
    </source>
</evidence>
<dbReference type="EMBL" id="MPUH01000063">
    <property type="protein sequence ID" value="OMJ92376.1"/>
    <property type="molecule type" value="Genomic_DNA"/>
</dbReference>
<feature type="region of interest" description="Disordered" evidence="1">
    <location>
        <begin position="148"/>
        <end position="167"/>
    </location>
</feature>
<gene>
    <name evidence="3" type="ORF">SteCoe_4932</name>
</gene>
<sequence>MESNINTPQSRYRKTLPKPLYSRSNCPTPSRVKNSIKQEYSFKSCAPSFTQSRDFTGFSIAGVSFENNPPVNHIQIKNPKFKPLQQSIEIISPIILDDNFSDINDKSFEFISVGYQENMKNDKKKNETTKLGVKKFLNKSLNSSKTKKKKMCEVHKNSTKKTSKKNPKSLNCSYKFNEDKCKMSILADVEEKSPLSPELFRKKSLENRPTLCHTEGIENIPILQNSDFCSNSPYNVFPSIRQSINENLKLHTTCKIINFFTVLSYYNTLQLSSQKHDSIWKTSCLEKLFKCFYIYPELDDYNIEICEKFISFAFTPFSFSDILHKSLLVTVYTRVKKIDPLPEDPEDLIVEITISNRENFHIETQFPLLGLTNVLFLDCYFPEVLEKLIGLCDICEVNFLDVIFEITRINVDFLRKKMFNNLINRGRKCLELIFFMFAGLTVYFYSIFQNEKNLKKVSKEVVRMSKDNLQEVLDVARNAYTSQATQV</sequence>
<feature type="region of interest" description="Disordered" evidence="1">
    <location>
        <begin position="1"/>
        <end position="29"/>
    </location>
</feature>
<accession>A0A1R2CTM2</accession>
<keyword evidence="2" id="KW-0472">Membrane</keyword>
<comment type="caution">
    <text evidence="3">The sequence shown here is derived from an EMBL/GenBank/DDBJ whole genome shotgun (WGS) entry which is preliminary data.</text>
</comment>
<feature type="transmembrane region" description="Helical" evidence="2">
    <location>
        <begin position="430"/>
        <end position="448"/>
    </location>
</feature>
<evidence type="ECO:0000256" key="2">
    <source>
        <dbReference type="SAM" id="Phobius"/>
    </source>
</evidence>
<evidence type="ECO:0000313" key="3">
    <source>
        <dbReference type="EMBL" id="OMJ92376.1"/>
    </source>
</evidence>
<feature type="compositionally biased region" description="Polar residues" evidence="1">
    <location>
        <begin position="1"/>
        <end position="10"/>
    </location>
</feature>